<reference evidence="1 2" key="1">
    <citation type="submission" date="2016-01" db="EMBL/GenBank/DDBJ databases">
        <title>Draft Genome Sequences of Seven Thermophilic Sporeformers Isolated from Foods.</title>
        <authorList>
            <person name="Berendsen E.M."/>
            <person name="Wells-Bennik M.H."/>
            <person name="Krawcyk A.O."/>
            <person name="De Jong A."/>
            <person name="Holsappel S."/>
            <person name="Eijlander R.T."/>
            <person name="Kuipers O.P."/>
        </authorList>
    </citation>
    <scope>NUCLEOTIDE SEQUENCE [LARGE SCALE GENOMIC DNA]</scope>
    <source>
        <strain evidence="1 2">B4109</strain>
    </source>
</reference>
<protein>
    <submittedName>
        <fullName evidence="1">Uncharacterized protein</fullName>
    </submittedName>
</protein>
<dbReference type="EMBL" id="LQYV01000101">
    <property type="protein sequence ID" value="KYD24304.1"/>
    <property type="molecule type" value="Genomic_DNA"/>
</dbReference>
<name>A0A150MIC7_GEOSE</name>
<proteinExistence type="predicted"/>
<comment type="caution">
    <text evidence="1">The sequence shown here is derived from an EMBL/GenBank/DDBJ whole genome shotgun (WGS) entry which is preliminary data.</text>
</comment>
<organism evidence="1 2">
    <name type="scientific">Geobacillus stearothermophilus</name>
    <name type="common">Bacillus stearothermophilus</name>
    <dbReference type="NCBI Taxonomy" id="1422"/>
    <lineage>
        <taxon>Bacteria</taxon>
        <taxon>Bacillati</taxon>
        <taxon>Bacillota</taxon>
        <taxon>Bacilli</taxon>
        <taxon>Bacillales</taxon>
        <taxon>Anoxybacillaceae</taxon>
        <taxon>Geobacillus</taxon>
    </lineage>
</organism>
<dbReference type="AlphaFoldDB" id="A0A150MIC7"/>
<accession>A0A150MIC7</accession>
<dbReference type="PATRIC" id="fig|1422.18.peg.588"/>
<evidence type="ECO:0000313" key="2">
    <source>
        <dbReference type="Proteomes" id="UP000075424"/>
    </source>
</evidence>
<sequence>MSEAPGSLHVASLAMPNHAHAVAGPVQRNVKQRRTRTGRKRVFALLFLRVVGHINKY</sequence>
<gene>
    <name evidence="1" type="ORF">B4109_2854</name>
</gene>
<dbReference type="Proteomes" id="UP000075424">
    <property type="component" value="Unassembled WGS sequence"/>
</dbReference>
<evidence type="ECO:0000313" key="1">
    <source>
        <dbReference type="EMBL" id="KYD24304.1"/>
    </source>
</evidence>